<proteinExistence type="predicted"/>
<feature type="region of interest" description="Disordered" evidence="3">
    <location>
        <begin position="578"/>
        <end position="606"/>
    </location>
</feature>
<dbReference type="InterPro" id="IPR013103">
    <property type="entry name" value="RVT_2"/>
</dbReference>
<organism evidence="5">
    <name type="scientific">Tanacetum cinerariifolium</name>
    <name type="common">Dalmatian daisy</name>
    <name type="synonym">Chrysanthemum cinerariifolium</name>
    <dbReference type="NCBI Taxonomy" id="118510"/>
    <lineage>
        <taxon>Eukaryota</taxon>
        <taxon>Viridiplantae</taxon>
        <taxon>Streptophyta</taxon>
        <taxon>Embryophyta</taxon>
        <taxon>Tracheophyta</taxon>
        <taxon>Spermatophyta</taxon>
        <taxon>Magnoliopsida</taxon>
        <taxon>eudicotyledons</taxon>
        <taxon>Gunneridae</taxon>
        <taxon>Pentapetalae</taxon>
        <taxon>asterids</taxon>
        <taxon>campanulids</taxon>
        <taxon>Asterales</taxon>
        <taxon>Asteraceae</taxon>
        <taxon>Asteroideae</taxon>
        <taxon>Anthemideae</taxon>
        <taxon>Anthemidinae</taxon>
        <taxon>Tanacetum</taxon>
    </lineage>
</organism>
<dbReference type="EMBL" id="BKCJ010001122">
    <property type="protein sequence ID" value="GEU39012.1"/>
    <property type="molecule type" value="Genomic_DNA"/>
</dbReference>
<keyword evidence="1" id="KW-0479">Metal-binding</keyword>
<feature type="compositionally biased region" description="Polar residues" evidence="3">
    <location>
        <begin position="12"/>
        <end position="22"/>
    </location>
</feature>
<dbReference type="SUPFAM" id="SSF53098">
    <property type="entry name" value="Ribonuclease H-like"/>
    <property type="match status" value="1"/>
</dbReference>
<dbReference type="Pfam" id="PF07727">
    <property type="entry name" value="RVT_2"/>
    <property type="match status" value="1"/>
</dbReference>
<comment type="caution">
    <text evidence="5">The sequence shown here is derived from an EMBL/GenBank/DDBJ whole genome shotgun (WGS) entry which is preliminary data.</text>
</comment>
<keyword evidence="2" id="KW-0378">Hydrolase</keyword>
<evidence type="ECO:0000313" key="5">
    <source>
        <dbReference type="EMBL" id="GEU39012.1"/>
    </source>
</evidence>
<evidence type="ECO:0000256" key="1">
    <source>
        <dbReference type="ARBA" id="ARBA00022723"/>
    </source>
</evidence>
<accession>A0A6L2JQU2</accession>
<gene>
    <name evidence="5" type="ORF">Tci_010990</name>
</gene>
<feature type="compositionally biased region" description="Low complexity" evidence="3">
    <location>
        <begin position="585"/>
        <end position="594"/>
    </location>
</feature>
<dbReference type="InterPro" id="IPR039537">
    <property type="entry name" value="Retrotran_Ty1/copia-like"/>
</dbReference>
<dbReference type="Pfam" id="PF00665">
    <property type="entry name" value="rve"/>
    <property type="match status" value="1"/>
</dbReference>
<evidence type="ECO:0000259" key="4">
    <source>
        <dbReference type="PROSITE" id="PS50994"/>
    </source>
</evidence>
<evidence type="ECO:0000256" key="2">
    <source>
        <dbReference type="ARBA" id="ARBA00022801"/>
    </source>
</evidence>
<dbReference type="GO" id="GO:0015074">
    <property type="term" value="P:DNA integration"/>
    <property type="evidence" value="ECO:0007669"/>
    <property type="project" value="InterPro"/>
</dbReference>
<feature type="compositionally biased region" description="Basic and acidic residues" evidence="3">
    <location>
        <begin position="1"/>
        <end position="10"/>
    </location>
</feature>
<protein>
    <recommendedName>
        <fullName evidence="4">Integrase catalytic domain-containing protein</fullName>
    </recommendedName>
</protein>
<dbReference type="GO" id="GO:0016787">
    <property type="term" value="F:hydrolase activity"/>
    <property type="evidence" value="ECO:0007669"/>
    <property type="project" value="UniProtKB-KW"/>
</dbReference>
<dbReference type="InterPro" id="IPR001584">
    <property type="entry name" value="Integrase_cat-core"/>
</dbReference>
<dbReference type="InterPro" id="IPR036397">
    <property type="entry name" value="RNaseH_sf"/>
</dbReference>
<dbReference type="PROSITE" id="PS50994">
    <property type="entry name" value="INTEGRASE"/>
    <property type="match status" value="1"/>
</dbReference>
<dbReference type="InterPro" id="IPR012337">
    <property type="entry name" value="RNaseH-like_sf"/>
</dbReference>
<dbReference type="GO" id="GO:0003676">
    <property type="term" value="F:nucleic acid binding"/>
    <property type="evidence" value="ECO:0007669"/>
    <property type="project" value="InterPro"/>
</dbReference>
<dbReference type="PANTHER" id="PTHR42648">
    <property type="entry name" value="TRANSPOSASE, PUTATIVE-RELATED"/>
    <property type="match status" value="1"/>
</dbReference>
<dbReference type="CDD" id="cd09272">
    <property type="entry name" value="RNase_HI_RT_Ty1"/>
    <property type="match status" value="1"/>
</dbReference>
<evidence type="ECO:0000256" key="3">
    <source>
        <dbReference type="SAM" id="MobiDB-lite"/>
    </source>
</evidence>
<sequence length="1479" mass="169608">MVEMASRLKSDAATTTPVTGSHQPRRRQTPRLYLMKRSLEVLRKFHWMILEGRFNKLSHVSSPLLSKPGEIYLPPKTNLSYSGLDEFQQPEFESYGPKSCKIESKNASENISNELKESTKVKESSDVPLVKKLMSDDKLDKKIVVPSDAKIEFFKAKQQEKPVRKPVKYAEMYRLQGPRGNQRNWNNLKFQQLGTNFVTYNKACYVCGSFEHLQYDYDYHQTQFNNQRMEKPVWNNARGHLIKDYDFHDKKMVLKPTLQTMEKETYQKEVRPVCNNGMRINHQNFSNYRRKFAPTIVLTKSEIVPISTARQSSSRAAALVSTARPINTAAPKPLVNVAKTRQNAFQKRHSLSRRPFYQQTTLKNIYLVNSAKVKFVNIVNTAKGKSVTSAFGKQRTNAVKSLAYWVWRPKIKEISPFSQTIKNMIEDLLLLQSVLKEILHMDIFGPTFIKSIMGKMYYLVVTDDYSRFSWVFFFAKKDETSEILKDFRTGIENQLNHKVKIIRCDNESEFKNYEMNQFCRIKGIMSEFMLNTSLDVASSNEEVVSSPKDNVGKKSTVELTYVEGVKIDDLVCLDQQMKSTDDSENTNSTNSFNTASPTINTASDKDGTFQRTYGEWNLSTPITVNAVGSSFSHLAALDDFSKMPNLEDTRVFDDAYDDRDEDAEADYNNLETVIPVTPIPSIIIHKDHPKEQIIGEVNSVIQTKKMAKQEEAGLITFINKQRRINQKDFQNCLFACFLSQIEPNKVTQALDDESWVEAIQEELLQFKLLNVWTLVDLPHGKRAIRIKWVYKNKRDQREIFVRNKVRLVAQGYRQEKGIDYDEDFAPIARIEAIMLFLAYASFMDFTVYQMDVKSAFLYDTVEEEVYVSQPLDFVDPAFPDKVYKLKKALYGLHQDLRAWSLSTEFEQLMHNGFQMSSMGELTFFLGLQVKQRKEGIFLSQEKYVCDILKKFGFSSVKSAVKRIFRYLKGHPTLGIWYPKDSPLELIAYLDSDYAGASLDIKSITGEYIAASSCCGQVLWLQNQLLDYGYNFIQTKIHVDNESAICVVKNPVYYSKTKHIKIGHHFIRDSYEKRLIEMVKIHNDSNVADLLTKAFDVRIELKGYFLNDDYVDLVQHAGDIVNTAGQTATGKEFLNSLMAGSLPKTISLKSVQSYSKDLFLISQLLLSNPHNFILDLNPGSFSSLNNSMANLKFVDQHNMVAYLEKSGDNTEFHQIVDFLSSCFITYALTVSPTIYASYIQQFWNTASSKIVNSIKQIHVIVDGKAVVISESLVRSDLLFADEDEGHTSKSRKDRLEENIKLTDIIPTPQDSPLIRGYTPRSDEGRITLVELIEICATLSKRVTQLENELSTTKAIYNKAFITLTNKVKKLESQLKQKKSSAVIHSLNEEGQSVHIKDSPKQRRIIEEIDKDENINLRSLAKDKGKGIMQETKLPKKLKKKEKIQLSLDKELAQKLYAEELAKEGARQEQEGYNLEKDLEL</sequence>
<dbReference type="GO" id="GO:0046872">
    <property type="term" value="F:metal ion binding"/>
    <property type="evidence" value="ECO:0007669"/>
    <property type="project" value="UniProtKB-KW"/>
</dbReference>
<dbReference type="Gene3D" id="3.30.420.10">
    <property type="entry name" value="Ribonuclease H-like superfamily/Ribonuclease H"/>
    <property type="match status" value="1"/>
</dbReference>
<name>A0A6L2JQU2_TANCI</name>
<reference evidence="5" key="1">
    <citation type="journal article" date="2019" name="Sci. Rep.">
        <title>Draft genome of Tanacetum cinerariifolium, the natural source of mosquito coil.</title>
        <authorList>
            <person name="Yamashiro T."/>
            <person name="Shiraishi A."/>
            <person name="Satake H."/>
            <person name="Nakayama K."/>
        </authorList>
    </citation>
    <scope>NUCLEOTIDE SEQUENCE</scope>
</reference>
<feature type="domain" description="Integrase catalytic" evidence="4">
    <location>
        <begin position="429"/>
        <end position="605"/>
    </location>
</feature>
<dbReference type="PANTHER" id="PTHR42648:SF18">
    <property type="entry name" value="RETROTRANSPOSON, UNCLASSIFIED-LIKE PROTEIN"/>
    <property type="match status" value="1"/>
</dbReference>
<feature type="region of interest" description="Disordered" evidence="3">
    <location>
        <begin position="1"/>
        <end position="30"/>
    </location>
</feature>